<dbReference type="EMBL" id="JAFMOF010000007">
    <property type="protein sequence ID" value="MBO0657233.1"/>
    <property type="molecule type" value="Genomic_DNA"/>
</dbReference>
<keyword evidence="2" id="KW-1185">Reference proteome</keyword>
<proteinExistence type="predicted"/>
<name>A0A939FSS5_9ACTN</name>
<accession>A0A939FSS5</accession>
<evidence type="ECO:0000313" key="2">
    <source>
        <dbReference type="Proteomes" id="UP000664781"/>
    </source>
</evidence>
<organism evidence="1 2">
    <name type="scientific">Streptomyces triculaminicus</name>
    <dbReference type="NCBI Taxonomy" id="2816232"/>
    <lineage>
        <taxon>Bacteria</taxon>
        <taxon>Bacillati</taxon>
        <taxon>Actinomycetota</taxon>
        <taxon>Actinomycetes</taxon>
        <taxon>Kitasatosporales</taxon>
        <taxon>Streptomycetaceae</taxon>
        <taxon>Streptomyces</taxon>
    </lineage>
</organism>
<dbReference type="AlphaFoldDB" id="A0A939FSS5"/>
<sequence>MLLYLDIDGVLIPGPDRQGHIPASHRLDNVTPEGYTEPVKIWLNPDHGPQILELLDATGLEPVWCSSWRADASGLIGPRLGLPVWPHVPLPRLPLTTSHPDGYLWKRDHVAVHAAGAPFAWIDDDFTALDHGWAAARTAAGHPTLLMQPEHRVGILPEHLYAVRSWVAAGDLRRSA</sequence>
<comment type="caution">
    <text evidence="1">The sequence shown here is derived from an EMBL/GenBank/DDBJ whole genome shotgun (WGS) entry which is preliminary data.</text>
</comment>
<dbReference type="Proteomes" id="UP000664781">
    <property type="component" value="Unassembled WGS sequence"/>
</dbReference>
<evidence type="ECO:0000313" key="1">
    <source>
        <dbReference type="EMBL" id="MBO0657233.1"/>
    </source>
</evidence>
<reference evidence="1" key="1">
    <citation type="submission" date="2021-03" db="EMBL/GenBank/DDBJ databases">
        <title>Streptomyces strains.</title>
        <authorList>
            <person name="Lund M.B."/>
            <person name="Toerring T."/>
        </authorList>
    </citation>
    <scope>NUCLEOTIDE SEQUENCE</scope>
    <source>
        <strain evidence="1">JCM 4242</strain>
    </source>
</reference>
<evidence type="ECO:0008006" key="3">
    <source>
        <dbReference type="Google" id="ProtNLM"/>
    </source>
</evidence>
<gene>
    <name evidence="1" type="ORF">J1792_32330</name>
</gene>
<protein>
    <recommendedName>
        <fullName evidence="3">Secreted protein</fullName>
    </recommendedName>
</protein>
<dbReference type="RefSeq" id="WP_207248814.1">
    <property type="nucleotide sequence ID" value="NZ_JAFMOF010000007.1"/>
</dbReference>
<dbReference type="Pfam" id="PF18143">
    <property type="entry name" value="HAD_SAK_2"/>
    <property type="match status" value="1"/>
</dbReference>